<feature type="region of interest" description="Disordered" evidence="1">
    <location>
        <begin position="65"/>
        <end position="99"/>
    </location>
</feature>
<evidence type="ECO:0000256" key="1">
    <source>
        <dbReference type="SAM" id="MobiDB-lite"/>
    </source>
</evidence>
<sequence length="99" mass="11099">MATKVPNRIENDEQYNEVLARIVKGAETIDHPLTTPERREKLMPLYDSLVEVARKYRTGGAAAFDIPVENKDKDNAPTEPEQAPETPPKAKPDLSGWLD</sequence>
<dbReference type="EMBL" id="PNXQ01000013">
    <property type="protein sequence ID" value="TKH43434.1"/>
    <property type="molecule type" value="Genomic_DNA"/>
</dbReference>
<dbReference type="Proteomes" id="UP000308114">
    <property type="component" value="Unassembled WGS sequence"/>
</dbReference>
<proteinExistence type="predicted"/>
<comment type="caution">
    <text evidence="2">The sequence shown here is derived from an EMBL/GenBank/DDBJ whole genome shotgun (WGS) entry which is preliminary data.</text>
</comment>
<name>A0A4U2Q1G7_9BACL</name>
<evidence type="ECO:0000313" key="3">
    <source>
        <dbReference type="Proteomes" id="UP000308114"/>
    </source>
</evidence>
<dbReference type="AlphaFoldDB" id="A0A4U2Q1G7"/>
<protein>
    <submittedName>
        <fullName evidence="2">Uncharacterized protein</fullName>
    </submittedName>
</protein>
<gene>
    <name evidence="2" type="ORF">C1I60_14155</name>
</gene>
<dbReference type="RefSeq" id="WP_137062312.1">
    <property type="nucleotide sequence ID" value="NZ_PNXQ01000013.1"/>
</dbReference>
<reference evidence="2 3" key="1">
    <citation type="submission" date="2018-01" db="EMBL/GenBank/DDBJ databases">
        <title>Bacillales members from the olive rhizosphere are effective biological control agents against Verticillium dahliae.</title>
        <authorList>
            <person name="Gomez-Lama C."/>
            <person name="Legarda G."/>
            <person name="Ruano-Rosa D."/>
            <person name="Pizarro-Tobias P."/>
            <person name="Valverde-Corredor A."/>
            <person name="Niqui J.L."/>
            <person name="Trivino J.C."/>
            <person name="Roca A."/>
            <person name="Mercado-Blanco J."/>
        </authorList>
    </citation>
    <scope>NUCLEOTIDE SEQUENCE [LARGE SCALE GENOMIC DNA]</scope>
    <source>
        <strain evidence="2 3">PIC167</strain>
    </source>
</reference>
<organism evidence="2 3">
    <name type="scientific">Paenibacillus terrae</name>
    <dbReference type="NCBI Taxonomy" id="159743"/>
    <lineage>
        <taxon>Bacteria</taxon>
        <taxon>Bacillati</taxon>
        <taxon>Bacillota</taxon>
        <taxon>Bacilli</taxon>
        <taxon>Bacillales</taxon>
        <taxon>Paenibacillaceae</taxon>
        <taxon>Paenibacillus</taxon>
    </lineage>
</organism>
<accession>A0A4U2Q1G7</accession>
<evidence type="ECO:0000313" key="2">
    <source>
        <dbReference type="EMBL" id="TKH43434.1"/>
    </source>
</evidence>